<evidence type="ECO:0000256" key="2">
    <source>
        <dbReference type="ARBA" id="ARBA00022840"/>
    </source>
</evidence>
<feature type="coiled-coil region" evidence="5">
    <location>
        <begin position="913"/>
        <end position="940"/>
    </location>
</feature>
<feature type="compositionally biased region" description="Acidic residues" evidence="6">
    <location>
        <begin position="620"/>
        <end position="630"/>
    </location>
</feature>
<comment type="caution">
    <text evidence="8">The sequence shown here is derived from an EMBL/GenBank/DDBJ whole genome shotgun (WGS) entry which is preliminary data.</text>
</comment>
<feature type="compositionally biased region" description="Low complexity" evidence="6">
    <location>
        <begin position="555"/>
        <end position="602"/>
    </location>
</feature>
<dbReference type="InterPro" id="IPR019821">
    <property type="entry name" value="Kinesin_motor_CS"/>
</dbReference>
<feature type="compositionally biased region" description="Low complexity" evidence="6">
    <location>
        <begin position="1268"/>
        <end position="1288"/>
    </location>
</feature>
<dbReference type="PROSITE" id="PS00411">
    <property type="entry name" value="KINESIN_MOTOR_1"/>
    <property type="match status" value="1"/>
</dbReference>
<feature type="compositionally biased region" description="Basic residues" evidence="6">
    <location>
        <begin position="1062"/>
        <end position="1071"/>
    </location>
</feature>
<dbReference type="GO" id="GO:0007052">
    <property type="term" value="P:mitotic spindle organization"/>
    <property type="evidence" value="ECO:0007669"/>
    <property type="project" value="TreeGrafter"/>
</dbReference>
<dbReference type="InterPro" id="IPR017956">
    <property type="entry name" value="AT_hook_DNA-bd_motif"/>
</dbReference>
<dbReference type="SMART" id="SM00384">
    <property type="entry name" value="AT_hook"/>
    <property type="match status" value="2"/>
</dbReference>
<feature type="region of interest" description="Disordered" evidence="6">
    <location>
        <begin position="1348"/>
        <end position="1380"/>
    </location>
</feature>
<evidence type="ECO:0000256" key="1">
    <source>
        <dbReference type="ARBA" id="ARBA00022741"/>
    </source>
</evidence>
<keyword evidence="2 4" id="KW-0067">ATP-binding</keyword>
<dbReference type="Proteomes" id="UP001205105">
    <property type="component" value="Unassembled WGS sequence"/>
</dbReference>
<feature type="binding site" evidence="4">
    <location>
        <begin position="241"/>
        <end position="248"/>
    </location>
    <ligand>
        <name>ATP</name>
        <dbReference type="ChEBI" id="CHEBI:30616"/>
    </ligand>
</feature>
<dbReference type="InterPro" id="IPR027417">
    <property type="entry name" value="P-loop_NTPase"/>
</dbReference>
<dbReference type="GO" id="GO:0005875">
    <property type="term" value="C:microtubule associated complex"/>
    <property type="evidence" value="ECO:0007669"/>
    <property type="project" value="TreeGrafter"/>
</dbReference>
<feature type="compositionally biased region" description="Low complexity" evidence="6">
    <location>
        <begin position="1348"/>
        <end position="1367"/>
    </location>
</feature>
<protein>
    <recommendedName>
        <fullName evidence="7">Kinesin motor domain-containing protein</fullName>
    </recommendedName>
</protein>
<accession>A0AAD5DK36</accession>
<dbReference type="PANTHER" id="PTHR47969:SF29">
    <property type="entry name" value="KINESIN-LIKE PROTEIN"/>
    <property type="match status" value="1"/>
</dbReference>
<feature type="region of interest" description="Disordered" evidence="6">
    <location>
        <begin position="526"/>
        <end position="630"/>
    </location>
</feature>
<evidence type="ECO:0000256" key="5">
    <source>
        <dbReference type="SAM" id="Coils"/>
    </source>
</evidence>
<feature type="region of interest" description="Disordered" evidence="6">
    <location>
        <begin position="726"/>
        <end position="751"/>
    </location>
</feature>
<name>A0AAD5DK36_9CHLO</name>
<feature type="compositionally biased region" description="Low complexity" evidence="6">
    <location>
        <begin position="1144"/>
        <end position="1161"/>
    </location>
</feature>
<dbReference type="GO" id="GO:0007018">
    <property type="term" value="P:microtubule-based movement"/>
    <property type="evidence" value="ECO:0007669"/>
    <property type="project" value="InterPro"/>
</dbReference>
<evidence type="ECO:0000313" key="9">
    <source>
        <dbReference type="Proteomes" id="UP001205105"/>
    </source>
</evidence>
<dbReference type="PRINTS" id="PR00380">
    <property type="entry name" value="KINESINHEAVY"/>
</dbReference>
<feature type="compositionally biased region" description="Low complexity" evidence="6">
    <location>
        <begin position="1409"/>
        <end position="1418"/>
    </location>
</feature>
<keyword evidence="3 4" id="KW-0505">Motor protein</keyword>
<feature type="compositionally biased region" description="Low complexity" evidence="6">
    <location>
        <begin position="1172"/>
        <end position="1202"/>
    </location>
</feature>
<gene>
    <name evidence="8" type="ORF">COHA_010347</name>
</gene>
<evidence type="ECO:0000256" key="3">
    <source>
        <dbReference type="ARBA" id="ARBA00023175"/>
    </source>
</evidence>
<feature type="region of interest" description="Disordered" evidence="6">
    <location>
        <begin position="376"/>
        <end position="397"/>
    </location>
</feature>
<proteinExistence type="inferred from homology"/>
<reference evidence="8" key="1">
    <citation type="submission" date="2020-11" db="EMBL/GenBank/DDBJ databases">
        <title>Chlorella ohadii genome sequencing and assembly.</title>
        <authorList>
            <person name="Murik O."/>
            <person name="Treves H."/>
            <person name="Kedem I."/>
            <person name="Shotland Y."/>
            <person name="Kaplan A."/>
        </authorList>
    </citation>
    <scope>NUCLEOTIDE SEQUENCE</scope>
    <source>
        <strain evidence="8">1</strain>
    </source>
</reference>
<evidence type="ECO:0000259" key="7">
    <source>
        <dbReference type="PROSITE" id="PS50067"/>
    </source>
</evidence>
<sequence>MHEVAGSCLPLRRAHPVCRATVLDCKRLGSSPCATHLSVAVCRARQPRHSGPCGPRAYHERLARSACDGRAAGGRGGRRRAGGGRRAEAPEELGPPRVSEELRPMSLTELFAGDPECGKPKQNPGQAGLARTHTFAGAGLDDELELKKLQVFVRIRPGVTAGAPRWDAENCIHATSKYSIAIAPPEGSQAYKSGDRGQTYSFTRVFDEHTAQTEYYEATAAPLVRDLLRNARHNSVMMAYGITAAGKTYTIEGTKDAPGVMPRALVDLFAGLAAHVEPLVARASYYEVYNEQIYDLLDEQGVGPLGHRAALRLKEDMLGRVFVAGLSEVEVCSADEALALLRRGSRQRQRGETALNYSSSRSHSIFTVTLYQQGLEGQDSEGSGSGEEAEEGGSSGEERLGRISFVDLAGSERAQRTGNVGVRLKESVAINSSLMTLGRCLEALRWNQQHKGGSNLRVVPYRESKVTHLFRDALHGWGQVILSVNVSPASKDYDETAHVLKYAALATQIGTIQAAEAPRRTIKAVSPAIKKVKRKAALPPEARGQGAKAKKPKKAAPAADKPADMDAAADPAEGAGGEAEQQQVDEQAVQQEAGEQHQQLQEASEEVSAQPSPHGNGAAAEDEPAAAEAADVAEYELGEGEWEGTPTTPLGDADDEATAALQAQVQQLIADLQRAEERCVLLEAEVREEVADEMAQLLRDMEESYRQRLEGEVAALELKMVAEGGRRGKRGGKAGKAEQHDAAEELATARDQAAHATAEAEQLRQQVAELQAAAERQQAEAAEHAAALQAAVDAAQQASTEVREQLAVEQRRAAELEAELAAARQAAAEAAASLGTVQQRAADLESELVAATEQAAAATAEAAAERQRAAELEGELVAVRAAVDSSQAAASQQYEAQLQEAVTQLEANKCMELEMSEEQAERLRKENVALQQRLGAALAALATYGSPSAGGPGGLVAPEGNGRGAGGTPHDVALARARQAAAADELAAAAAAAGASTAGASTAPRSRSRFALEADAPMPGVAPSRPLDTVAEEGEEEPLGQPDAGEQQQQQQHAEEAEQPKPRRGRGRPKKAVAFAGLDDAATVDQAAPIAEVQQQQAAAASAPAEQQAAGESRQSRRMTRAGAALAAAPPPPPAAPAKQQCSQPEEAAAAAGEVAVEQPAKPNRRARRKTQAAALPPVEEAAEVEVQQPHAGPGEPQQGQEQQEEPDEPAAGQPTKPGRRGRRKTQAAALAPVPEGPAEQEAQQQDVPQPAAAPQATAEVEAHQVCAAAPAEAPAAAAAAQQPAAAEVKPRRRGRPAKAATQAEKENAPAEQPPAAQGSLAAALAAIRRSGGGAAAAQVAAKAVAAAGNQNVQQEKQQQQAAAADGGQAGKRKRRLLPSAPISIEMRAALGEVDGESVPLRQQMAARQAAAAAPADGGAKRSRRQTQFFRL</sequence>
<dbReference type="PROSITE" id="PS50067">
    <property type="entry name" value="KINESIN_MOTOR_2"/>
    <property type="match status" value="1"/>
</dbReference>
<evidence type="ECO:0000313" key="8">
    <source>
        <dbReference type="EMBL" id="KAI7835769.1"/>
    </source>
</evidence>
<dbReference type="Pfam" id="PF00225">
    <property type="entry name" value="Kinesin"/>
    <property type="match status" value="1"/>
</dbReference>
<dbReference type="GO" id="GO:0005524">
    <property type="term" value="F:ATP binding"/>
    <property type="evidence" value="ECO:0007669"/>
    <property type="project" value="UniProtKB-UniRule"/>
</dbReference>
<dbReference type="SMART" id="SM00129">
    <property type="entry name" value="KISc"/>
    <property type="match status" value="1"/>
</dbReference>
<dbReference type="InterPro" id="IPR036961">
    <property type="entry name" value="Kinesin_motor_dom_sf"/>
</dbReference>
<comment type="similarity">
    <text evidence="4">Belongs to the TRAFAC class myosin-kinesin ATPase superfamily. Kinesin family.</text>
</comment>
<dbReference type="SUPFAM" id="SSF52540">
    <property type="entry name" value="P-loop containing nucleoside triphosphate hydrolases"/>
    <property type="match status" value="1"/>
</dbReference>
<dbReference type="InterPro" id="IPR001752">
    <property type="entry name" value="Kinesin_motor_dom"/>
</dbReference>
<feature type="compositionally biased region" description="Low complexity" evidence="6">
    <location>
        <begin position="1086"/>
        <end position="1110"/>
    </location>
</feature>
<feature type="region of interest" description="Disordered" evidence="6">
    <location>
        <begin position="1409"/>
        <end position="1432"/>
    </location>
</feature>
<dbReference type="GO" id="GO:0008017">
    <property type="term" value="F:microtubule binding"/>
    <property type="evidence" value="ECO:0007669"/>
    <property type="project" value="InterPro"/>
</dbReference>
<dbReference type="EMBL" id="JADXDR010000229">
    <property type="protein sequence ID" value="KAI7835769.1"/>
    <property type="molecule type" value="Genomic_DNA"/>
</dbReference>
<feature type="compositionally biased region" description="Low complexity" evidence="6">
    <location>
        <begin position="974"/>
        <end position="1003"/>
    </location>
</feature>
<keyword evidence="5" id="KW-0175">Coiled coil</keyword>
<feature type="domain" description="Kinesin motor" evidence="7">
    <location>
        <begin position="148"/>
        <end position="509"/>
    </location>
</feature>
<dbReference type="GO" id="GO:0051231">
    <property type="term" value="P:spindle elongation"/>
    <property type="evidence" value="ECO:0007669"/>
    <property type="project" value="TreeGrafter"/>
</dbReference>
<dbReference type="InterPro" id="IPR027640">
    <property type="entry name" value="Kinesin-like_fam"/>
</dbReference>
<keyword evidence="9" id="KW-1185">Reference proteome</keyword>
<dbReference type="GO" id="GO:0003677">
    <property type="term" value="F:DNA binding"/>
    <property type="evidence" value="ECO:0007669"/>
    <property type="project" value="InterPro"/>
</dbReference>
<evidence type="ECO:0000256" key="6">
    <source>
        <dbReference type="SAM" id="MobiDB-lite"/>
    </source>
</evidence>
<evidence type="ECO:0000256" key="4">
    <source>
        <dbReference type="PROSITE-ProRule" id="PRU00283"/>
    </source>
</evidence>
<dbReference type="Gene3D" id="3.40.850.10">
    <property type="entry name" value="Kinesin motor domain"/>
    <property type="match status" value="1"/>
</dbReference>
<feature type="region of interest" description="Disordered" evidence="6">
    <location>
        <begin position="947"/>
        <end position="1317"/>
    </location>
</feature>
<organism evidence="8 9">
    <name type="scientific">Chlorella ohadii</name>
    <dbReference type="NCBI Taxonomy" id="2649997"/>
    <lineage>
        <taxon>Eukaryota</taxon>
        <taxon>Viridiplantae</taxon>
        <taxon>Chlorophyta</taxon>
        <taxon>core chlorophytes</taxon>
        <taxon>Trebouxiophyceae</taxon>
        <taxon>Chlorellales</taxon>
        <taxon>Chlorellaceae</taxon>
        <taxon>Chlorella clade</taxon>
        <taxon>Chlorella</taxon>
    </lineage>
</organism>
<feature type="region of interest" description="Disordered" evidence="6">
    <location>
        <begin position="68"/>
        <end position="97"/>
    </location>
</feature>
<feature type="compositionally biased region" description="Low complexity" evidence="6">
    <location>
        <begin position="1232"/>
        <end position="1260"/>
    </location>
</feature>
<dbReference type="PANTHER" id="PTHR47969">
    <property type="entry name" value="CHROMOSOME-ASSOCIATED KINESIN KIF4A-RELATED"/>
    <property type="match status" value="1"/>
</dbReference>
<keyword evidence="1 4" id="KW-0547">Nucleotide-binding</keyword>
<feature type="coiled-coil region" evidence="5">
    <location>
        <begin position="658"/>
        <end position="707"/>
    </location>
</feature>
<dbReference type="GO" id="GO:0003777">
    <property type="term" value="F:microtubule motor activity"/>
    <property type="evidence" value="ECO:0007669"/>
    <property type="project" value="InterPro"/>
</dbReference>